<sequence length="72" mass="7179">MAKRKVAVESSLEAGATTMRRAAARVAAAFTADSCAVVAVSPCAADAAHGPRTTTSALMDSNAWTAAAPLMA</sequence>
<keyword evidence="2" id="KW-1185">Reference proteome</keyword>
<gene>
    <name evidence="1" type="ORF">DWQ67_08150</name>
</gene>
<organism evidence="1 2">
    <name type="scientific">Galactobacter caseinivorans</name>
    <dbReference type="NCBI Taxonomy" id="2676123"/>
    <lineage>
        <taxon>Bacteria</taxon>
        <taxon>Bacillati</taxon>
        <taxon>Actinomycetota</taxon>
        <taxon>Actinomycetes</taxon>
        <taxon>Micrococcales</taxon>
        <taxon>Micrococcaceae</taxon>
        <taxon>Galactobacter</taxon>
    </lineage>
</organism>
<reference evidence="1 2" key="1">
    <citation type="submission" date="2018-07" db="EMBL/GenBank/DDBJ databases">
        <title>Arthrobacter sp. nov., isolated from raw cow's milk with high bacterial count.</title>
        <authorList>
            <person name="Hahne J."/>
            <person name="Isele D."/>
            <person name="Lipski A."/>
        </authorList>
    </citation>
    <scope>NUCLEOTIDE SEQUENCE [LARGE SCALE GENOMIC DNA]</scope>
    <source>
        <strain evidence="1 2">JZ R-183</strain>
    </source>
</reference>
<accession>A0A496PIX0</accession>
<dbReference type="AlphaFoldDB" id="A0A496PIX0"/>
<proteinExistence type="predicted"/>
<protein>
    <submittedName>
        <fullName evidence="1">Uncharacterized protein</fullName>
    </submittedName>
</protein>
<comment type="caution">
    <text evidence="1">The sequence shown here is derived from an EMBL/GenBank/DDBJ whole genome shotgun (WGS) entry which is preliminary data.</text>
</comment>
<evidence type="ECO:0000313" key="1">
    <source>
        <dbReference type="EMBL" id="RKW70443.1"/>
    </source>
</evidence>
<evidence type="ECO:0000313" key="2">
    <source>
        <dbReference type="Proteomes" id="UP000273119"/>
    </source>
</evidence>
<dbReference type="EMBL" id="QQXL01000004">
    <property type="protein sequence ID" value="RKW70443.1"/>
    <property type="molecule type" value="Genomic_DNA"/>
</dbReference>
<dbReference type="Proteomes" id="UP000273119">
    <property type="component" value="Unassembled WGS sequence"/>
</dbReference>
<name>A0A496PIX0_9MICC</name>